<dbReference type="PROSITE" id="PS51371">
    <property type="entry name" value="CBS"/>
    <property type="match status" value="2"/>
</dbReference>
<dbReference type="SUPFAM" id="SSF54631">
    <property type="entry name" value="CBS-domain pair"/>
    <property type="match status" value="1"/>
</dbReference>
<dbReference type="PROSITE" id="PS50042">
    <property type="entry name" value="CNMP_BINDING_3"/>
    <property type="match status" value="1"/>
</dbReference>
<name>A0AAW8R1N1_9ALTE</name>
<dbReference type="PANTHER" id="PTHR48108:SF31">
    <property type="entry name" value="CBS DOMAIN AND CYCLIC NUCLEOTIDE-REGULATED NUCLEOTIDYLTRANSFERASE"/>
    <property type="match status" value="1"/>
</dbReference>
<dbReference type="InterPro" id="IPR018490">
    <property type="entry name" value="cNMP-bd_dom_sf"/>
</dbReference>
<evidence type="ECO:0000259" key="4">
    <source>
        <dbReference type="PROSITE" id="PS51371"/>
    </source>
</evidence>
<accession>A0AAW8R1N1</accession>
<feature type="domain" description="Cyclic nucleotide-binding" evidence="3">
    <location>
        <begin position="17"/>
        <end position="111"/>
    </location>
</feature>
<evidence type="ECO:0000313" key="5">
    <source>
        <dbReference type="EMBL" id="MDT0583181.1"/>
    </source>
</evidence>
<dbReference type="InterPro" id="IPR046342">
    <property type="entry name" value="CBS_dom_sf"/>
</dbReference>
<gene>
    <name evidence="5" type="ORF">RM544_11580</name>
</gene>
<evidence type="ECO:0000259" key="3">
    <source>
        <dbReference type="PROSITE" id="PS50042"/>
    </source>
</evidence>
<dbReference type="InterPro" id="IPR018821">
    <property type="entry name" value="DUF294_put_nucleoTrafse_sb-bd"/>
</dbReference>
<reference evidence="5 6" key="1">
    <citation type="submission" date="2023-09" db="EMBL/GenBank/DDBJ databases">
        <authorList>
            <person name="Rey-Velasco X."/>
        </authorList>
    </citation>
    <scope>NUCLEOTIDE SEQUENCE [LARGE SCALE GENOMIC DNA]</scope>
    <source>
        <strain evidence="5 6">W409</strain>
    </source>
</reference>
<dbReference type="Pfam" id="PF10335">
    <property type="entry name" value="DUF294_C"/>
    <property type="match status" value="1"/>
</dbReference>
<dbReference type="CDD" id="cd04587">
    <property type="entry name" value="CBS_pair_CAP-ED_NT_Pol-beta-like_DUF294_assoc"/>
    <property type="match status" value="1"/>
</dbReference>
<keyword evidence="2" id="KW-0129">CBS domain</keyword>
<dbReference type="InterPro" id="IPR000595">
    <property type="entry name" value="cNMP-bd_dom"/>
</dbReference>
<dbReference type="Pfam" id="PF03445">
    <property type="entry name" value="DUF294"/>
    <property type="match status" value="1"/>
</dbReference>
<dbReference type="Gene3D" id="3.10.580.10">
    <property type="entry name" value="CBS-domain"/>
    <property type="match status" value="1"/>
</dbReference>
<dbReference type="GO" id="GO:0008773">
    <property type="term" value="F:[protein-PII] uridylyltransferase activity"/>
    <property type="evidence" value="ECO:0007669"/>
    <property type="project" value="InterPro"/>
</dbReference>
<dbReference type="Gene3D" id="2.60.120.10">
    <property type="entry name" value="Jelly Rolls"/>
    <property type="match status" value="1"/>
</dbReference>
<evidence type="ECO:0000313" key="6">
    <source>
        <dbReference type="Proteomes" id="UP001249020"/>
    </source>
</evidence>
<dbReference type="SMART" id="SM00116">
    <property type="entry name" value="CBS"/>
    <property type="match status" value="2"/>
</dbReference>
<protein>
    <submittedName>
        <fullName evidence="5">DUF294 nucleotidyltransferase-like domain-containing protein</fullName>
    </submittedName>
</protein>
<keyword evidence="1" id="KW-0677">Repeat</keyword>
<feature type="domain" description="CBS" evidence="4">
    <location>
        <begin position="153"/>
        <end position="211"/>
    </location>
</feature>
<comment type="caution">
    <text evidence="5">The sequence shown here is derived from an EMBL/GenBank/DDBJ whole genome shotgun (WGS) entry which is preliminary data.</text>
</comment>
<dbReference type="Proteomes" id="UP001249020">
    <property type="component" value="Unassembled WGS sequence"/>
</dbReference>
<sequence length="610" mass="68166">MTAVPQQVTDFLKESGPFDLLDEERLNQIAKQSSIIYLAAENQDEMLSTHSDSLYLIQSGQFSVKDSDGALKHLSDGDYFGYAALLDEVSYKLDLTVDSPGLVLCIPKAAFDIAMSHPKISQFFNAAKDDVLQHDAVSDSNSMWLHKPLYEVAETLPITVGQTDSIQSAAALMSQMRISSVLIIEENDLIGIVTDRDLRNRVVAVGMNMQLPVKQIMTEKPAYLTKNKTLFDAVALMNEKSINHLPVLDEVTNAPVGMITATDIFKQQRNNVLFVISDISKANNLYELTRCSWQLPHYFASSAKRPGDFDIVGKVLSQATDVMTRKLITFFQQQHGQAPMPYCWLVYGSQAREDQTMGSDQDNALLLAREPNSEEAEYFEKMAEYVCLGLGKCGIKLCDGNIMASNPELRQSLDAAIEQSKIWVRQPTPEAMLAFNIFLDARAAAGDSSLFKRLQSERKSLFKQSMFLAALARQANESSVPLSMFQKFVYTKNRKEKDSIDLKHTAIAIINNLVRIHALANEITLPGTIARLESLPSDCGIASTDIKNLKDIWLFLNRLRWRHQLNNKVQDNFIRISDLSSIEKHQLKAAFQAIHRAQQAAVLKYSGGIG</sequence>
<dbReference type="InterPro" id="IPR051462">
    <property type="entry name" value="CBS_domain-containing"/>
</dbReference>
<evidence type="ECO:0000256" key="1">
    <source>
        <dbReference type="ARBA" id="ARBA00022737"/>
    </source>
</evidence>
<proteinExistence type="predicted"/>
<dbReference type="EMBL" id="JAVRIE010000004">
    <property type="protein sequence ID" value="MDT0583181.1"/>
    <property type="molecule type" value="Genomic_DNA"/>
</dbReference>
<dbReference type="SUPFAM" id="SSF51206">
    <property type="entry name" value="cAMP-binding domain-like"/>
    <property type="match status" value="1"/>
</dbReference>
<evidence type="ECO:0000256" key="2">
    <source>
        <dbReference type="PROSITE-ProRule" id="PRU00703"/>
    </source>
</evidence>
<dbReference type="Pfam" id="PF00571">
    <property type="entry name" value="CBS"/>
    <property type="match status" value="2"/>
</dbReference>
<dbReference type="RefSeq" id="WP_311361949.1">
    <property type="nucleotide sequence ID" value="NZ_JAVRIE010000004.1"/>
</dbReference>
<dbReference type="InterPro" id="IPR005105">
    <property type="entry name" value="GlnD_Uridyltrans_N"/>
</dbReference>
<dbReference type="CDD" id="cd05401">
    <property type="entry name" value="NT_GlnE_GlnD_like"/>
    <property type="match status" value="1"/>
</dbReference>
<dbReference type="InterPro" id="IPR000644">
    <property type="entry name" value="CBS_dom"/>
</dbReference>
<dbReference type="CDD" id="cd00038">
    <property type="entry name" value="CAP_ED"/>
    <property type="match status" value="1"/>
</dbReference>
<feature type="domain" description="CBS" evidence="4">
    <location>
        <begin position="217"/>
        <end position="275"/>
    </location>
</feature>
<keyword evidence="6" id="KW-1185">Reference proteome</keyword>
<dbReference type="AlphaFoldDB" id="A0AAW8R1N1"/>
<dbReference type="InterPro" id="IPR014710">
    <property type="entry name" value="RmlC-like_jellyroll"/>
</dbReference>
<dbReference type="PANTHER" id="PTHR48108">
    <property type="entry name" value="CBS DOMAIN-CONTAINING PROTEIN CBSX2, CHLOROPLASTIC"/>
    <property type="match status" value="1"/>
</dbReference>
<dbReference type="Pfam" id="PF00027">
    <property type="entry name" value="cNMP_binding"/>
    <property type="match status" value="1"/>
</dbReference>
<organism evidence="5 6">
    <name type="scientific">Brumicola blandensis</name>
    <dbReference type="NCBI Taxonomy" id="3075611"/>
    <lineage>
        <taxon>Bacteria</taxon>
        <taxon>Pseudomonadati</taxon>
        <taxon>Pseudomonadota</taxon>
        <taxon>Gammaproteobacteria</taxon>
        <taxon>Alteromonadales</taxon>
        <taxon>Alteromonadaceae</taxon>
        <taxon>Brumicola</taxon>
    </lineage>
</organism>